<dbReference type="PaxDb" id="243159-AFE_0440"/>
<organism evidence="1 2">
    <name type="scientific">Acidithiobacillus ferrooxidans (strain ATCC 23270 / DSM 14882 / CIP 104768 / NCIMB 8455)</name>
    <name type="common">Ferrobacillus ferrooxidans (strain ATCC 23270)</name>
    <dbReference type="NCBI Taxonomy" id="243159"/>
    <lineage>
        <taxon>Bacteria</taxon>
        <taxon>Pseudomonadati</taxon>
        <taxon>Pseudomonadota</taxon>
        <taxon>Acidithiobacillia</taxon>
        <taxon>Acidithiobacillales</taxon>
        <taxon>Acidithiobacillaceae</taxon>
        <taxon>Acidithiobacillus</taxon>
    </lineage>
</organism>
<evidence type="ECO:0000313" key="1">
    <source>
        <dbReference type="EMBL" id="ACK78355.1"/>
    </source>
</evidence>
<dbReference type="HOGENOM" id="CLU_3323423_0_0_6"/>
<name>B7J4I3_ACIF2</name>
<reference evidence="1 2" key="1">
    <citation type="journal article" date="2008" name="BMC Genomics">
        <title>Acidithiobacillus ferrooxidans metabolism: from genome sequence to industrial applications.</title>
        <authorList>
            <person name="Valdes J."/>
            <person name="Pedroso I."/>
            <person name="Quatrini R."/>
            <person name="Dodson R.J."/>
            <person name="Tettelin H."/>
            <person name="Blake R.II."/>
            <person name="Eisen J.A."/>
            <person name="Holmes D.S."/>
        </authorList>
    </citation>
    <scope>NUCLEOTIDE SEQUENCE [LARGE SCALE GENOMIC DNA]</scope>
    <source>
        <strain evidence="2">ATCC 23270 / DSM 14882 / CIP 104768 / NCIMB 8455</strain>
    </source>
</reference>
<accession>B7J4I3</accession>
<protein>
    <submittedName>
        <fullName evidence="1">Uncharacterized protein</fullName>
    </submittedName>
</protein>
<dbReference type="AlphaFoldDB" id="B7J4I3"/>
<keyword evidence="2" id="KW-1185">Reference proteome</keyword>
<gene>
    <name evidence="1" type="ordered locus">AFE_0440</name>
</gene>
<dbReference type="EMBL" id="CP001219">
    <property type="protein sequence ID" value="ACK78355.1"/>
    <property type="molecule type" value="Genomic_DNA"/>
</dbReference>
<dbReference type="Proteomes" id="UP000001362">
    <property type="component" value="Chromosome"/>
</dbReference>
<evidence type="ECO:0000313" key="2">
    <source>
        <dbReference type="Proteomes" id="UP000001362"/>
    </source>
</evidence>
<dbReference type="STRING" id="243159.AFE_0440"/>
<dbReference type="KEGG" id="afr:AFE_0440"/>
<sequence>MESFIWKAFGMAPHFVLKEHRIGAEKTFQRGNRSWPGS</sequence>
<proteinExistence type="predicted"/>